<gene>
    <name evidence="9" type="ORF">DL240_06615</name>
</gene>
<dbReference type="SUPFAM" id="SSF48371">
    <property type="entry name" value="ARM repeat"/>
    <property type="match status" value="1"/>
</dbReference>
<keyword evidence="2" id="KW-0479">Metal-binding</keyword>
<protein>
    <recommendedName>
        <fullName evidence="11">Penicillin-insensitive murein endopeptidase</fullName>
    </recommendedName>
</protein>
<evidence type="ECO:0000256" key="2">
    <source>
        <dbReference type="ARBA" id="ARBA00022723"/>
    </source>
</evidence>
<evidence type="ECO:0000256" key="7">
    <source>
        <dbReference type="ARBA" id="ARBA00023049"/>
    </source>
</evidence>
<dbReference type="OrthoDB" id="5513628at2"/>
<dbReference type="InterPro" id="IPR016024">
    <property type="entry name" value="ARM-type_fold"/>
</dbReference>
<keyword evidence="7" id="KW-0482">Metalloprotease</keyword>
<dbReference type="SUPFAM" id="SSF55166">
    <property type="entry name" value="Hedgehog/DD-peptidase"/>
    <property type="match status" value="1"/>
</dbReference>
<keyword evidence="3 8" id="KW-0732">Signal</keyword>
<dbReference type="Pfam" id="PF03411">
    <property type="entry name" value="Peptidase_M74"/>
    <property type="match status" value="1"/>
</dbReference>
<dbReference type="GO" id="GO:0008237">
    <property type="term" value="F:metallopeptidase activity"/>
    <property type="evidence" value="ECO:0007669"/>
    <property type="project" value="UniProtKB-KW"/>
</dbReference>
<dbReference type="RefSeq" id="WP_111729079.1">
    <property type="nucleotide sequence ID" value="NZ_QHKO01000002.1"/>
</dbReference>
<dbReference type="AlphaFoldDB" id="A0A328CCZ7"/>
<dbReference type="InterPro" id="IPR009045">
    <property type="entry name" value="Zn_M74/Hedgehog-like"/>
</dbReference>
<evidence type="ECO:0000256" key="4">
    <source>
        <dbReference type="ARBA" id="ARBA00022764"/>
    </source>
</evidence>
<dbReference type="PROSITE" id="PS51257">
    <property type="entry name" value="PROKAR_LIPOPROTEIN"/>
    <property type="match status" value="1"/>
</dbReference>
<evidence type="ECO:0000256" key="8">
    <source>
        <dbReference type="SAM" id="SignalP"/>
    </source>
</evidence>
<evidence type="ECO:0000313" key="10">
    <source>
        <dbReference type="Proteomes" id="UP000249169"/>
    </source>
</evidence>
<keyword evidence="1" id="KW-0645">Protease</keyword>
<comment type="caution">
    <text evidence="9">The sequence shown here is derived from an EMBL/GenBank/DDBJ whole genome shotgun (WGS) entry which is preliminary data.</text>
</comment>
<dbReference type="GO" id="GO:0030288">
    <property type="term" value="C:outer membrane-bounded periplasmic space"/>
    <property type="evidence" value="ECO:0007669"/>
    <property type="project" value="InterPro"/>
</dbReference>
<evidence type="ECO:0000256" key="1">
    <source>
        <dbReference type="ARBA" id="ARBA00022670"/>
    </source>
</evidence>
<reference evidence="9 10" key="1">
    <citation type="submission" date="2018-05" db="EMBL/GenBank/DDBJ databases">
        <title>Lujinxingia marina gen. nov. sp. nov., a new facultative anaerobic member of the class Deltaproteobacteria, and proposal of Lujinxingaceae fam. nov.</title>
        <authorList>
            <person name="Li C.-M."/>
        </authorList>
    </citation>
    <scope>NUCLEOTIDE SEQUENCE [LARGE SCALE GENOMIC DNA]</scope>
    <source>
        <strain evidence="9 10">B210</strain>
    </source>
</reference>
<feature type="chain" id="PRO_5016360089" description="Penicillin-insensitive murein endopeptidase" evidence="8">
    <location>
        <begin position="29"/>
        <end position="615"/>
    </location>
</feature>
<evidence type="ECO:0000256" key="5">
    <source>
        <dbReference type="ARBA" id="ARBA00022801"/>
    </source>
</evidence>
<dbReference type="GO" id="GO:0046872">
    <property type="term" value="F:metal ion binding"/>
    <property type="evidence" value="ECO:0007669"/>
    <property type="project" value="UniProtKB-KW"/>
</dbReference>
<dbReference type="InterPro" id="IPR005073">
    <property type="entry name" value="Peptidase_M74"/>
</dbReference>
<proteinExistence type="predicted"/>
<dbReference type="GO" id="GO:0004252">
    <property type="term" value="F:serine-type endopeptidase activity"/>
    <property type="evidence" value="ECO:0007669"/>
    <property type="project" value="InterPro"/>
</dbReference>
<keyword evidence="6" id="KW-0862">Zinc</keyword>
<evidence type="ECO:0008006" key="11">
    <source>
        <dbReference type="Google" id="ProtNLM"/>
    </source>
</evidence>
<keyword evidence="4" id="KW-0574">Periplasm</keyword>
<feature type="signal peptide" evidence="8">
    <location>
        <begin position="1"/>
        <end position="28"/>
    </location>
</feature>
<keyword evidence="5" id="KW-0378">Hydrolase</keyword>
<dbReference type="GO" id="GO:0006508">
    <property type="term" value="P:proteolysis"/>
    <property type="evidence" value="ECO:0007669"/>
    <property type="project" value="UniProtKB-KW"/>
</dbReference>
<dbReference type="Gene3D" id="3.30.1380.10">
    <property type="match status" value="1"/>
</dbReference>
<dbReference type="EMBL" id="QHKO01000002">
    <property type="protein sequence ID" value="RAL23821.1"/>
    <property type="molecule type" value="Genomic_DNA"/>
</dbReference>
<organism evidence="9 10">
    <name type="scientific">Lujinxingia litoralis</name>
    <dbReference type="NCBI Taxonomy" id="2211119"/>
    <lineage>
        <taxon>Bacteria</taxon>
        <taxon>Deltaproteobacteria</taxon>
        <taxon>Bradymonadales</taxon>
        <taxon>Lujinxingiaceae</taxon>
        <taxon>Lujinxingia</taxon>
    </lineage>
</organism>
<sequence>MRIPHAFAPLLLLLAGCATPGAPLQASAPEHVPAPALEPAELAPPAPDFASVARNARAQADLSVALAAALASVDHAVATGAESVGGYWSLPYEPLDAATILDPERTPTGSLSLGTIRQGRLLQPATLDAEGPFHSIIERHRSRNTHFGTHEIIDALLRAAEEVAREHGGAPLRVGNIAFKEGGPIPWSSSHQAGRDADLAFYALDEQGRSVPTPDLITFEDDGRARGYPLQFDVARNWALTRALLTDPEIRVQWLFVSEALKQQMLAHAVSIGEPDELIERAASVLHQPTDAPPHDDHLHVRIGCPLNDRLEGCQDWGPRWPWYEWNDQRVLARALALRPALDHTDPELRARALDFLQQLRPPLAGELVLYHSLNDPLPELRARALELLQELPPRTQAAARAIAQHLHSAELPSEERQSLYRTLAAASTPAAFTVARERLFNPELPLEERLWAAQSLRHDLSPELVLPILDQLPSAPPRLRAALASLLYRITARVDDLDWQLASETQRTQALTRWQHWWSSHHELPREQWLQEALHTLQPDVTWGDLHRIDTLIATLPTLHPAVAMNLSHIISSWTGRWAPRDFQTPAHAHRYWSRWWSRNRERMLNPDAPQAWN</sequence>
<evidence type="ECO:0000313" key="9">
    <source>
        <dbReference type="EMBL" id="RAL23821.1"/>
    </source>
</evidence>
<evidence type="ECO:0000256" key="3">
    <source>
        <dbReference type="ARBA" id="ARBA00022729"/>
    </source>
</evidence>
<evidence type="ECO:0000256" key="6">
    <source>
        <dbReference type="ARBA" id="ARBA00022833"/>
    </source>
</evidence>
<accession>A0A328CCZ7</accession>
<name>A0A328CCZ7_9DELT</name>
<dbReference type="Proteomes" id="UP000249169">
    <property type="component" value="Unassembled WGS sequence"/>
</dbReference>
<keyword evidence="10" id="KW-1185">Reference proteome</keyword>